<dbReference type="PROSITE" id="PS51819">
    <property type="entry name" value="VOC"/>
    <property type="match status" value="1"/>
</dbReference>
<gene>
    <name evidence="2" type="ORF">FJM65_20640</name>
</gene>
<feature type="domain" description="VOC" evidence="1">
    <location>
        <begin position="9"/>
        <end position="127"/>
    </location>
</feature>
<protein>
    <submittedName>
        <fullName evidence="2">VOC family protein</fullName>
    </submittedName>
</protein>
<dbReference type="OrthoDB" id="9795306at2"/>
<dbReference type="PANTHER" id="PTHR34109">
    <property type="entry name" value="BNAUNNG04460D PROTEIN-RELATED"/>
    <property type="match status" value="1"/>
</dbReference>
<dbReference type="Gene3D" id="3.30.720.120">
    <property type="match status" value="1"/>
</dbReference>
<reference evidence="2 3" key="1">
    <citation type="submission" date="2019-06" db="EMBL/GenBank/DDBJ databases">
        <title>A novel bacterium of genus Pontibacter, isolated from marine sediment.</title>
        <authorList>
            <person name="Huang H."/>
            <person name="Mo K."/>
            <person name="Hu Y."/>
        </authorList>
    </citation>
    <scope>NUCLEOTIDE SEQUENCE [LARGE SCALE GENOMIC DNA]</scope>
    <source>
        <strain evidence="2 3">HB172049</strain>
    </source>
</reference>
<accession>A0A501VS48</accession>
<comment type="caution">
    <text evidence="2">The sequence shown here is derived from an EMBL/GenBank/DDBJ whole genome shotgun (WGS) entry which is preliminary data.</text>
</comment>
<dbReference type="Proteomes" id="UP000316727">
    <property type="component" value="Unassembled WGS sequence"/>
</dbReference>
<name>A0A501VS48_9BACT</name>
<organism evidence="2 3">
    <name type="scientific">Pontibacter mangrovi</name>
    <dbReference type="NCBI Taxonomy" id="2589816"/>
    <lineage>
        <taxon>Bacteria</taxon>
        <taxon>Pseudomonadati</taxon>
        <taxon>Bacteroidota</taxon>
        <taxon>Cytophagia</taxon>
        <taxon>Cytophagales</taxon>
        <taxon>Hymenobacteraceae</taxon>
        <taxon>Pontibacter</taxon>
    </lineage>
</organism>
<dbReference type="RefSeq" id="WP_140624179.1">
    <property type="nucleotide sequence ID" value="NZ_VFRQ01000019.1"/>
</dbReference>
<dbReference type="PANTHER" id="PTHR34109:SF1">
    <property type="entry name" value="VOC DOMAIN-CONTAINING PROTEIN"/>
    <property type="match status" value="1"/>
</dbReference>
<dbReference type="EMBL" id="VFRQ01000019">
    <property type="protein sequence ID" value="TPE40018.1"/>
    <property type="molecule type" value="Genomic_DNA"/>
</dbReference>
<dbReference type="AlphaFoldDB" id="A0A501VS48"/>
<proteinExistence type="predicted"/>
<keyword evidence="3" id="KW-1185">Reference proteome</keyword>
<dbReference type="InterPro" id="IPR037523">
    <property type="entry name" value="VOC_core"/>
</dbReference>
<evidence type="ECO:0000313" key="3">
    <source>
        <dbReference type="Proteomes" id="UP000316727"/>
    </source>
</evidence>
<sequence length="128" mass="14427">MNKDFKPAGYNSVSPYFIVNGAQRFIDLMAVIFSAKELRRYEKPDGTIMHAEMQIDDSVIMLSDASDRFASVPLVMHVYVPDVTETFNKAITAGCQVMEQPKEREGDPDRRATFKDFAGNIWSVGTQL</sequence>
<dbReference type="InterPro" id="IPR029068">
    <property type="entry name" value="Glyas_Bleomycin-R_OHBP_Dase"/>
</dbReference>
<dbReference type="Gene3D" id="3.30.720.110">
    <property type="match status" value="1"/>
</dbReference>
<dbReference type="CDD" id="cd07246">
    <property type="entry name" value="VOC_like"/>
    <property type="match status" value="1"/>
</dbReference>
<dbReference type="SUPFAM" id="SSF54593">
    <property type="entry name" value="Glyoxalase/Bleomycin resistance protein/Dihydroxybiphenyl dioxygenase"/>
    <property type="match status" value="1"/>
</dbReference>
<evidence type="ECO:0000313" key="2">
    <source>
        <dbReference type="EMBL" id="TPE40018.1"/>
    </source>
</evidence>
<evidence type="ECO:0000259" key="1">
    <source>
        <dbReference type="PROSITE" id="PS51819"/>
    </source>
</evidence>